<evidence type="ECO:0000313" key="4">
    <source>
        <dbReference type="EMBL" id="QJE72084.1"/>
    </source>
</evidence>
<dbReference type="KEGG" id="acru:HHL28_02260"/>
<sequence>MDGENGKQGQGRAARLLLDSLDGYADPFVLCDPDDRVLYTNARYHELFPAAPPQGEIRGWGFEALLRRVLAGGETPDPGIPDPEEFIRLRLAQRAALAGRSLSEATIGGRLFRRVEERTPNGCVITSYSDITDLKQAQEAAERNAARLAAAVEAIPGGFMMMDEGLNYLVWNSRYPGIGGTTDAVIRSHGNVRETLWLQARRGDYDDLRLDPGAFTAGQVADTPCLATLLRCQAARPPGQRPTEEEMEAQVEWHLLRFRPGGRVDGDNAEREGTFRVAGSGAVIEFRRTYTPGLGWVSLYTDVTERMREAEETAAARAAAERALADLRAAQASLVQAEKLASLGGLVAGIAHELNTPIGITYTAATHLKDQAARFRARLEGGQLRRAELDEFLDLVAEGAALLEANAGRASQLVQSFKNVSADRTHDERRRFELGPALEELVVSLGPAGARPGTCSAWIARRG</sequence>
<dbReference type="Gene3D" id="1.10.287.130">
    <property type="match status" value="1"/>
</dbReference>
<evidence type="ECO:0000256" key="1">
    <source>
        <dbReference type="ARBA" id="ARBA00000085"/>
    </source>
</evidence>
<reference evidence="4" key="1">
    <citation type="submission" date="2020-04" db="EMBL/GenBank/DDBJ databases">
        <title>A desert anoxygenic phototrophic bacterium fixes CO2 using RubisCO under aerobic conditions.</title>
        <authorList>
            <person name="Tang K."/>
        </authorList>
    </citation>
    <scope>NUCLEOTIDE SEQUENCE [LARGE SCALE GENOMIC DNA]</scope>
    <source>
        <strain evidence="4">MIMtkB3</strain>
    </source>
</reference>
<keyword evidence="3" id="KW-0175">Coiled coil</keyword>
<dbReference type="Proteomes" id="UP000501891">
    <property type="component" value="Chromosome"/>
</dbReference>
<dbReference type="SUPFAM" id="SSF55785">
    <property type="entry name" value="PYP-like sensor domain (PAS domain)"/>
    <property type="match status" value="1"/>
</dbReference>
<dbReference type="GO" id="GO:0000155">
    <property type="term" value="F:phosphorelay sensor kinase activity"/>
    <property type="evidence" value="ECO:0007669"/>
    <property type="project" value="InterPro"/>
</dbReference>
<proteinExistence type="predicted"/>
<dbReference type="SUPFAM" id="SSF47384">
    <property type="entry name" value="Homodimeric domain of signal transducing histidine kinase"/>
    <property type="match status" value="1"/>
</dbReference>
<dbReference type="Pfam" id="PF12860">
    <property type="entry name" value="PAS_7"/>
    <property type="match status" value="1"/>
</dbReference>
<organism evidence="4 5">
    <name type="scientific">Aerophototrophica crusticola</name>
    <dbReference type="NCBI Taxonomy" id="1709002"/>
    <lineage>
        <taxon>Bacteria</taxon>
        <taxon>Pseudomonadati</taxon>
        <taxon>Pseudomonadota</taxon>
        <taxon>Alphaproteobacteria</taxon>
        <taxon>Rhodospirillales</taxon>
        <taxon>Rhodospirillaceae</taxon>
        <taxon>Aerophototrophica</taxon>
    </lineage>
</organism>
<dbReference type="EMBL" id="CP051775">
    <property type="protein sequence ID" value="QJE72084.1"/>
    <property type="molecule type" value="Genomic_DNA"/>
</dbReference>
<dbReference type="InterPro" id="IPR036097">
    <property type="entry name" value="HisK_dim/P_sf"/>
</dbReference>
<dbReference type="InterPro" id="IPR003661">
    <property type="entry name" value="HisK_dim/P_dom"/>
</dbReference>
<keyword evidence="5" id="KW-1185">Reference proteome</keyword>
<evidence type="ECO:0000256" key="2">
    <source>
        <dbReference type="ARBA" id="ARBA00012438"/>
    </source>
</evidence>
<name>A0A858R3W8_9PROT</name>
<evidence type="ECO:0000313" key="5">
    <source>
        <dbReference type="Proteomes" id="UP000501891"/>
    </source>
</evidence>
<evidence type="ECO:0000256" key="3">
    <source>
        <dbReference type="SAM" id="Coils"/>
    </source>
</evidence>
<dbReference type="InterPro" id="IPR035965">
    <property type="entry name" value="PAS-like_dom_sf"/>
</dbReference>
<gene>
    <name evidence="4" type="ORF">HHL28_02260</name>
</gene>
<protein>
    <recommendedName>
        <fullName evidence="2">histidine kinase</fullName>
        <ecNumber evidence="2">2.7.13.3</ecNumber>
    </recommendedName>
</protein>
<feature type="coiled-coil region" evidence="3">
    <location>
        <begin position="310"/>
        <end position="340"/>
    </location>
</feature>
<dbReference type="CDD" id="cd00082">
    <property type="entry name" value="HisKA"/>
    <property type="match status" value="1"/>
</dbReference>
<dbReference type="EC" id="2.7.13.3" evidence="2"/>
<accession>A0A858R3W8</accession>
<dbReference type="AlphaFoldDB" id="A0A858R3W8"/>
<comment type="catalytic activity">
    <reaction evidence="1">
        <text>ATP + protein L-histidine = ADP + protein N-phospho-L-histidine.</text>
        <dbReference type="EC" id="2.7.13.3"/>
    </reaction>
</comment>